<comment type="caution">
    <text evidence="6">The sequence shown here is derived from an EMBL/GenBank/DDBJ whole genome shotgun (WGS) entry which is preliminary data.</text>
</comment>
<dbReference type="InterPro" id="IPR016071">
    <property type="entry name" value="Staphylococal_nuclease_OB-fold"/>
</dbReference>
<dbReference type="AlphaFoldDB" id="A0A2H0B5N3"/>
<keyword evidence="4" id="KW-0812">Transmembrane</keyword>
<accession>A0A2H0B5N3</accession>
<evidence type="ECO:0000313" key="6">
    <source>
        <dbReference type="EMBL" id="PIP52360.1"/>
    </source>
</evidence>
<dbReference type="SMART" id="SM00318">
    <property type="entry name" value="SNc"/>
    <property type="match status" value="1"/>
</dbReference>
<dbReference type="GO" id="GO:0004519">
    <property type="term" value="F:endonuclease activity"/>
    <property type="evidence" value="ECO:0007669"/>
    <property type="project" value="UniProtKB-KW"/>
</dbReference>
<evidence type="ECO:0000313" key="7">
    <source>
        <dbReference type="Proteomes" id="UP000231081"/>
    </source>
</evidence>
<dbReference type="Pfam" id="PF00565">
    <property type="entry name" value="SNase"/>
    <property type="match status" value="1"/>
</dbReference>
<dbReference type="GO" id="GO:0016787">
    <property type="term" value="F:hydrolase activity"/>
    <property type="evidence" value="ECO:0007669"/>
    <property type="project" value="UniProtKB-KW"/>
</dbReference>
<sequence length="222" mass="24724">MTSVISRKLPKFPKLLTYIILAASLFLNVFLLNRPAADSGIKVIGVIDGDTLVLDGKVKLRLRQVDAPELEYCGGEAAKKQLEALVSEKSVRVEEKIMDQSGRPMALVYVGSTLINQIMLESGWARYHSDKTTRTEILKTAANQAKNDKLGLFGICVQTENPDNPECNIKANIDKSTKTRLYYLPGCVQYKTTLVEKDLGEDWFCSEKEAREAGFSKAKTCR</sequence>
<dbReference type="Proteomes" id="UP000231081">
    <property type="component" value="Unassembled WGS sequence"/>
</dbReference>
<evidence type="ECO:0000256" key="3">
    <source>
        <dbReference type="ARBA" id="ARBA00022801"/>
    </source>
</evidence>
<dbReference type="Gene3D" id="2.40.50.90">
    <property type="match status" value="1"/>
</dbReference>
<organism evidence="6 7">
    <name type="scientific">Candidatus Beckwithbacteria bacterium CG23_combo_of_CG06-09_8_20_14_all_47_9</name>
    <dbReference type="NCBI Taxonomy" id="1974498"/>
    <lineage>
        <taxon>Bacteria</taxon>
        <taxon>Candidatus Beckwithiibacteriota</taxon>
    </lineage>
</organism>
<feature type="transmembrane region" description="Helical" evidence="4">
    <location>
        <begin position="12"/>
        <end position="32"/>
    </location>
</feature>
<evidence type="ECO:0000259" key="5">
    <source>
        <dbReference type="PROSITE" id="PS50830"/>
    </source>
</evidence>
<evidence type="ECO:0000256" key="4">
    <source>
        <dbReference type="SAM" id="Phobius"/>
    </source>
</evidence>
<proteinExistence type="predicted"/>
<dbReference type="PROSITE" id="PS50830">
    <property type="entry name" value="TNASE_3"/>
    <property type="match status" value="1"/>
</dbReference>
<evidence type="ECO:0000256" key="1">
    <source>
        <dbReference type="ARBA" id="ARBA00022722"/>
    </source>
</evidence>
<dbReference type="SUPFAM" id="SSF50199">
    <property type="entry name" value="Staphylococcal nuclease"/>
    <property type="match status" value="1"/>
</dbReference>
<feature type="domain" description="TNase-like" evidence="5">
    <location>
        <begin position="37"/>
        <end position="155"/>
    </location>
</feature>
<protein>
    <recommendedName>
        <fullName evidence="5">TNase-like domain-containing protein</fullName>
    </recommendedName>
</protein>
<dbReference type="PANTHER" id="PTHR12302:SF3">
    <property type="entry name" value="SERINE_THREONINE-PROTEIN KINASE 31"/>
    <property type="match status" value="1"/>
</dbReference>
<keyword evidence="4" id="KW-1133">Transmembrane helix</keyword>
<dbReference type="PANTHER" id="PTHR12302">
    <property type="entry name" value="EBNA2 BINDING PROTEIN P100"/>
    <property type="match status" value="1"/>
</dbReference>
<reference evidence="6 7" key="1">
    <citation type="submission" date="2017-09" db="EMBL/GenBank/DDBJ databases">
        <title>Depth-based differentiation of microbial function through sediment-hosted aquifers and enrichment of novel symbionts in the deep terrestrial subsurface.</title>
        <authorList>
            <person name="Probst A.J."/>
            <person name="Ladd B."/>
            <person name="Jarett J.K."/>
            <person name="Geller-Mcgrath D.E."/>
            <person name="Sieber C.M."/>
            <person name="Emerson J.B."/>
            <person name="Anantharaman K."/>
            <person name="Thomas B.C."/>
            <person name="Malmstrom R."/>
            <person name="Stieglmeier M."/>
            <person name="Klingl A."/>
            <person name="Woyke T."/>
            <person name="Ryan C.M."/>
            <person name="Banfield J.F."/>
        </authorList>
    </citation>
    <scope>NUCLEOTIDE SEQUENCE [LARGE SCALE GENOMIC DNA]</scope>
    <source>
        <strain evidence="6">CG23_combo_of_CG06-09_8_20_14_all_47_9</strain>
    </source>
</reference>
<name>A0A2H0B5N3_9BACT</name>
<keyword evidence="2" id="KW-0255">Endonuclease</keyword>
<keyword evidence="1" id="KW-0540">Nuclease</keyword>
<dbReference type="InterPro" id="IPR035437">
    <property type="entry name" value="SNase_OB-fold_sf"/>
</dbReference>
<dbReference type="EMBL" id="PCSQ01000049">
    <property type="protein sequence ID" value="PIP52360.1"/>
    <property type="molecule type" value="Genomic_DNA"/>
</dbReference>
<keyword evidence="3" id="KW-0378">Hydrolase</keyword>
<gene>
    <name evidence="6" type="ORF">COX09_02020</name>
</gene>
<keyword evidence="4" id="KW-0472">Membrane</keyword>
<evidence type="ECO:0000256" key="2">
    <source>
        <dbReference type="ARBA" id="ARBA00022759"/>
    </source>
</evidence>